<comment type="caution">
    <text evidence="8">The sequence shown here is derived from an EMBL/GenBank/DDBJ whole genome shotgun (WGS) entry which is preliminary data.</text>
</comment>
<evidence type="ECO:0000256" key="6">
    <source>
        <dbReference type="ARBA" id="ARBA00023002"/>
    </source>
</evidence>
<organism evidence="8 9">
    <name type="scientific">Candidatus Yanofskybacteria bacterium RIFCSPLOWO2_01_FULL_49_17</name>
    <dbReference type="NCBI Taxonomy" id="1802700"/>
    <lineage>
        <taxon>Bacteria</taxon>
        <taxon>Candidatus Yanofskyibacteriota</taxon>
    </lineage>
</organism>
<dbReference type="PIRSF" id="PIRSF000164">
    <property type="entry name" value="DHO_oxidase"/>
    <property type="match status" value="1"/>
</dbReference>
<reference evidence="8 9" key="1">
    <citation type="journal article" date="2016" name="Nat. Commun.">
        <title>Thousands of microbial genomes shed light on interconnected biogeochemical processes in an aquifer system.</title>
        <authorList>
            <person name="Anantharaman K."/>
            <person name="Brown C.T."/>
            <person name="Hug L.A."/>
            <person name="Sharon I."/>
            <person name="Castelle C.J."/>
            <person name="Probst A.J."/>
            <person name="Thomas B.C."/>
            <person name="Singh A."/>
            <person name="Wilkins M.J."/>
            <person name="Karaoz U."/>
            <person name="Brodie E.L."/>
            <person name="Williams K.H."/>
            <person name="Hubbard S.S."/>
            <person name="Banfield J.F."/>
        </authorList>
    </citation>
    <scope>NUCLEOTIDE SEQUENCE [LARGE SCALE GENOMIC DNA]</scope>
</reference>
<dbReference type="Gene3D" id="2.30.26.10">
    <property type="entry name" value="Dihydroorotate Dehydrogenase A, chain A, domain 2"/>
    <property type="match status" value="1"/>
</dbReference>
<evidence type="ECO:0000256" key="2">
    <source>
        <dbReference type="ARBA" id="ARBA00004725"/>
    </source>
</evidence>
<dbReference type="GO" id="GO:0004152">
    <property type="term" value="F:dihydroorotate dehydrogenase activity"/>
    <property type="evidence" value="ECO:0007669"/>
    <property type="project" value="InterPro"/>
</dbReference>
<evidence type="ECO:0000259" key="7">
    <source>
        <dbReference type="Pfam" id="PF01180"/>
    </source>
</evidence>
<sequence>MELQTEVAGIRLEHPLMNAAGTCKMLEDVKELSRSATAAVMVGSITVEPRTGNAGDVYWAGPMFSLNSLGLPNRGAPYYREVLPEMVAVAHGEGKPLFVSVAGFSPEEYTDLTELAFRGGADLVELNLGCPNVWQGSAQKRIACFDPALVAEVLRRVEERVGADMKVSVKISPFSDPFALAEVAQVIGASKVAKAVTTVNTFPNAFSYNGAKPRITPGGGLAGFAGPAMKPIGLGQVRQLRGLLPEHIQIIGVGGITHGQDIQEYRESGAVATQVATAYLERHEQVFSSFLGELLEVASE</sequence>
<dbReference type="AlphaFoldDB" id="A0A1F8GRC7"/>
<dbReference type="PANTHER" id="PTHR48109:SF1">
    <property type="entry name" value="DIHYDROOROTATE DEHYDROGENASE (FUMARATE)"/>
    <property type="match status" value="1"/>
</dbReference>
<gene>
    <name evidence="8" type="ORF">A2941_03015</name>
</gene>
<dbReference type="InterPro" id="IPR013785">
    <property type="entry name" value="Aldolase_TIM"/>
</dbReference>
<name>A0A1F8GRC7_9BACT</name>
<keyword evidence="4" id="KW-0288">FMN</keyword>
<dbReference type="InterPro" id="IPR023359">
    <property type="entry name" value="Dihydro_DH_chainA_dom2"/>
</dbReference>
<dbReference type="EMBL" id="MGKO01000004">
    <property type="protein sequence ID" value="OGN27974.1"/>
    <property type="molecule type" value="Genomic_DNA"/>
</dbReference>
<dbReference type="GO" id="GO:0005737">
    <property type="term" value="C:cytoplasm"/>
    <property type="evidence" value="ECO:0007669"/>
    <property type="project" value="InterPro"/>
</dbReference>
<evidence type="ECO:0000313" key="9">
    <source>
        <dbReference type="Proteomes" id="UP000178444"/>
    </source>
</evidence>
<evidence type="ECO:0000313" key="8">
    <source>
        <dbReference type="EMBL" id="OGN27974.1"/>
    </source>
</evidence>
<comment type="cofactor">
    <cofactor evidence="1">
        <name>FMN</name>
        <dbReference type="ChEBI" id="CHEBI:58210"/>
    </cofactor>
</comment>
<dbReference type="PANTHER" id="PTHR48109">
    <property type="entry name" value="DIHYDROOROTATE DEHYDROGENASE (QUINONE), MITOCHONDRIAL-RELATED"/>
    <property type="match status" value="1"/>
</dbReference>
<dbReference type="InterPro" id="IPR012135">
    <property type="entry name" value="Dihydroorotate_DH_1_2"/>
</dbReference>
<evidence type="ECO:0000256" key="3">
    <source>
        <dbReference type="ARBA" id="ARBA00022630"/>
    </source>
</evidence>
<dbReference type="InterPro" id="IPR005720">
    <property type="entry name" value="Dihydroorotate_DH_cat"/>
</dbReference>
<comment type="pathway">
    <text evidence="2">Pyrimidine metabolism; UMP biosynthesis via de novo pathway.</text>
</comment>
<evidence type="ECO:0000256" key="1">
    <source>
        <dbReference type="ARBA" id="ARBA00001917"/>
    </source>
</evidence>
<keyword evidence="6" id="KW-0560">Oxidoreductase</keyword>
<dbReference type="UniPathway" id="UPA00070"/>
<keyword evidence="5" id="KW-0665">Pyrimidine biosynthesis</keyword>
<evidence type="ECO:0000256" key="5">
    <source>
        <dbReference type="ARBA" id="ARBA00022975"/>
    </source>
</evidence>
<protein>
    <recommendedName>
        <fullName evidence="7">Dihydroorotate dehydrogenase catalytic domain-containing protein</fullName>
    </recommendedName>
</protein>
<dbReference type="SUPFAM" id="SSF51395">
    <property type="entry name" value="FMN-linked oxidoreductases"/>
    <property type="match status" value="1"/>
</dbReference>
<keyword evidence="3" id="KW-0285">Flavoprotein</keyword>
<proteinExistence type="predicted"/>
<dbReference type="GO" id="GO:0044205">
    <property type="term" value="P:'de novo' UMP biosynthetic process"/>
    <property type="evidence" value="ECO:0007669"/>
    <property type="project" value="UniProtKB-UniPathway"/>
</dbReference>
<accession>A0A1F8GRC7</accession>
<dbReference type="GO" id="GO:0006207">
    <property type="term" value="P:'de novo' pyrimidine nucleobase biosynthetic process"/>
    <property type="evidence" value="ECO:0007669"/>
    <property type="project" value="TreeGrafter"/>
</dbReference>
<dbReference type="Gene3D" id="3.20.20.70">
    <property type="entry name" value="Aldolase class I"/>
    <property type="match status" value="1"/>
</dbReference>
<feature type="domain" description="Dihydroorotate dehydrogenase catalytic" evidence="7">
    <location>
        <begin position="3"/>
        <end position="295"/>
    </location>
</feature>
<dbReference type="Proteomes" id="UP000178444">
    <property type="component" value="Unassembled WGS sequence"/>
</dbReference>
<dbReference type="Pfam" id="PF01180">
    <property type="entry name" value="DHO_dh"/>
    <property type="match status" value="1"/>
</dbReference>
<dbReference type="InterPro" id="IPR050074">
    <property type="entry name" value="DHO_dehydrogenase"/>
</dbReference>
<evidence type="ECO:0000256" key="4">
    <source>
        <dbReference type="ARBA" id="ARBA00022643"/>
    </source>
</evidence>